<dbReference type="InterPro" id="IPR001314">
    <property type="entry name" value="Peptidase_S1A"/>
</dbReference>
<sequence length="657" mass="74659">MKQTLYFIVIFQLIFLQKISAVNFTSPCPRLFSYEAKNLERDRYFGNVRIEATDVLNGVWLRILFDKPCVQLGNWLGEVSTEDNRDFVIKKEKLVLKRGDFLTVRFYVKFTPGRDIPHLLSIRLNGRTVCPESDPPIHTISTIQLQDRNGNDSSLIRSTTSSTTTTTTTTFRPRPTTSTNTPPSPYNLIEEIEIPAPTPSYGADTEDYGEFFQGDLSLVSSRPRYEECGTVIKSGKNIASNSDNVADEQKTTDHWVVEECCSYPSKNWKSLQEEIIEIKTSKSEEENLIKSGDNGRRRVTIIGDEFARKLRASLRILLDESQFEVKAIVKNNIETADLIDESKNHDNKDFMIFIFTTSNNKAVNYCLQKLLPINRFTNLITSIKQKVPEDYSIIQEAHHVIGYDSEGYFEGAFPWHAAIYLSKGTELTYICAASLVSTKLLLTAAHCVTKRNSEIVIRPEHLLIYLGKYYLRRWSNLAIQERQVKDIFIHEEYDHVSTKNDIAVLKLVKPVKTTNYVRPVCLWNGDSPLENIIGESGLVVGWGFNEHGIVTNKLIKTYMSIVPKQTCINSYPEYFAHFSSSKSFCAGFSNGTTVCNGDSGGGMVFSKRFPGVNKPLYYLRGIVSISVALQNEFKCDGEHYAIFTDIAKYLPWIETFK</sequence>
<accession>A0ABD2MZT2</accession>
<evidence type="ECO:0000256" key="1">
    <source>
        <dbReference type="ARBA" id="ARBA00023157"/>
    </source>
</evidence>
<dbReference type="InterPro" id="IPR043504">
    <property type="entry name" value="Peptidase_S1_PA_chymotrypsin"/>
</dbReference>
<dbReference type="InterPro" id="IPR001254">
    <property type="entry name" value="Trypsin_dom"/>
</dbReference>
<organism evidence="5 6">
    <name type="scientific">Cryptolaemus montrouzieri</name>
    <dbReference type="NCBI Taxonomy" id="559131"/>
    <lineage>
        <taxon>Eukaryota</taxon>
        <taxon>Metazoa</taxon>
        <taxon>Ecdysozoa</taxon>
        <taxon>Arthropoda</taxon>
        <taxon>Hexapoda</taxon>
        <taxon>Insecta</taxon>
        <taxon>Pterygota</taxon>
        <taxon>Neoptera</taxon>
        <taxon>Endopterygota</taxon>
        <taxon>Coleoptera</taxon>
        <taxon>Polyphaga</taxon>
        <taxon>Cucujiformia</taxon>
        <taxon>Coccinelloidea</taxon>
        <taxon>Coccinellidae</taxon>
        <taxon>Scymninae</taxon>
        <taxon>Scymnini</taxon>
        <taxon>Cryptolaemus</taxon>
    </lineage>
</organism>
<keyword evidence="1" id="KW-1015">Disulfide bond</keyword>
<name>A0ABD2MZT2_9CUCU</name>
<dbReference type="FunFam" id="2.40.10.10:FF:000068">
    <property type="entry name" value="transmembrane protease serine 2"/>
    <property type="match status" value="1"/>
</dbReference>
<dbReference type="EMBL" id="JABFTP020000042">
    <property type="protein sequence ID" value="KAL3271717.1"/>
    <property type="molecule type" value="Genomic_DNA"/>
</dbReference>
<dbReference type="SMART" id="SM00020">
    <property type="entry name" value="Tryp_SPc"/>
    <property type="match status" value="1"/>
</dbReference>
<evidence type="ECO:0000259" key="4">
    <source>
        <dbReference type="PROSITE" id="PS50240"/>
    </source>
</evidence>
<gene>
    <name evidence="5" type="ORF">HHI36_022188</name>
</gene>
<evidence type="ECO:0000256" key="3">
    <source>
        <dbReference type="SAM" id="SignalP"/>
    </source>
</evidence>
<feature type="domain" description="Peptidase S1" evidence="4">
    <location>
        <begin position="400"/>
        <end position="657"/>
    </location>
</feature>
<dbReference type="PROSITE" id="PS50240">
    <property type="entry name" value="TRYPSIN_DOM"/>
    <property type="match status" value="1"/>
</dbReference>
<dbReference type="InterPro" id="IPR009003">
    <property type="entry name" value="Peptidase_S1_PA"/>
</dbReference>
<dbReference type="CDD" id="cd00190">
    <property type="entry name" value="Tryp_SPc"/>
    <property type="match status" value="1"/>
</dbReference>
<dbReference type="Gene3D" id="2.40.10.10">
    <property type="entry name" value="Trypsin-like serine proteases"/>
    <property type="match status" value="2"/>
</dbReference>
<keyword evidence="3" id="KW-0732">Signal</keyword>
<feature type="chain" id="PRO_5044794865" description="Peptidase S1 domain-containing protein" evidence="3">
    <location>
        <begin position="22"/>
        <end position="657"/>
    </location>
</feature>
<dbReference type="InterPro" id="IPR031986">
    <property type="entry name" value="GD_N"/>
</dbReference>
<evidence type="ECO:0000256" key="2">
    <source>
        <dbReference type="SAM" id="MobiDB-lite"/>
    </source>
</evidence>
<dbReference type="PROSITE" id="PS00134">
    <property type="entry name" value="TRYPSIN_HIS"/>
    <property type="match status" value="1"/>
</dbReference>
<feature type="signal peptide" evidence="3">
    <location>
        <begin position="1"/>
        <end position="21"/>
    </location>
</feature>
<dbReference type="Pfam" id="PF00089">
    <property type="entry name" value="Trypsin"/>
    <property type="match status" value="1"/>
</dbReference>
<comment type="caution">
    <text evidence="5">The sequence shown here is derived from an EMBL/GenBank/DDBJ whole genome shotgun (WGS) entry which is preliminary data.</text>
</comment>
<evidence type="ECO:0000313" key="6">
    <source>
        <dbReference type="Proteomes" id="UP001516400"/>
    </source>
</evidence>
<dbReference type="InterPro" id="IPR018114">
    <property type="entry name" value="TRYPSIN_HIS"/>
</dbReference>
<reference evidence="5 6" key="1">
    <citation type="journal article" date="2021" name="BMC Biol.">
        <title>Horizontally acquired antibacterial genes associated with adaptive radiation of ladybird beetles.</title>
        <authorList>
            <person name="Li H.S."/>
            <person name="Tang X.F."/>
            <person name="Huang Y.H."/>
            <person name="Xu Z.Y."/>
            <person name="Chen M.L."/>
            <person name="Du X.Y."/>
            <person name="Qiu B.Y."/>
            <person name="Chen P.T."/>
            <person name="Zhang W."/>
            <person name="Slipinski A."/>
            <person name="Escalona H.E."/>
            <person name="Waterhouse R.M."/>
            <person name="Zwick A."/>
            <person name="Pang H."/>
        </authorList>
    </citation>
    <scope>NUCLEOTIDE SEQUENCE [LARGE SCALE GENOMIC DNA]</scope>
    <source>
        <strain evidence="5">SYSU2018</strain>
    </source>
</reference>
<protein>
    <recommendedName>
        <fullName evidence="4">Peptidase S1 domain-containing protein</fullName>
    </recommendedName>
</protein>
<feature type="region of interest" description="Disordered" evidence="2">
    <location>
        <begin position="150"/>
        <end position="187"/>
    </location>
</feature>
<dbReference type="SUPFAM" id="SSF50494">
    <property type="entry name" value="Trypsin-like serine proteases"/>
    <property type="match status" value="1"/>
</dbReference>
<dbReference type="PANTHER" id="PTHR24260:SF143">
    <property type="entry name" value="SERINE PROTEASE GD-LIKE PROTEIN"/>
    <property type="match status" value="1"/>
</dbReference>
<dbReference type="PANTHER" id="PTHR24260">
    <property type="match status" value="1"/>
</dbReference>
<keyword evidence="6" id="KW-1185">Reference proteome</keyword>
<evidence type="ECO:0000313" key="5">
    <source>
        <dbReference type="EMBL" id="KAL3271717.1"/>
    </source>
</evidence>
<dbReference type="InterPro" id="IPR051333">
    <property type="entry name" value="CLIP_Serine_Protease"/>
</dbReference>
<dbReference type="Pfam" id="PF16030">
    <property type="entry name" value="GD_N"/>
    <property type="match status" value="1"/>
</dbReference>
<dbReference type="AlphaFoldDB" id="A0ABD2MZT2"/>
<dbReference type="PRINTS" id="PR00722">
    <property type="entry name" value="CHYMOTRYPSIN"/>
</dbReference>
<proteinExistence type="predicted"/>
<dbReference type="Proteomes" id="UP001516400">
    <property type="component" value="Unassembled WGS sequence"/>
</dbReference>
<feature type="compositionally biased region" description="Low complexity" evidence="2">
    <location>
        <begin position="157"/>
        <end position="181"/>
    </location>
</feature>